<sequence>MEDEQGAQVSTDTSGTDLESGQDRPTEKIPPEDPYLVEWNGPDDPELPMNYPLWKKSLITCIFSTLTIWVTFSSSVFSAASTVTSQEFHVSVEVTTLGTSLTVLGFALGPQVWGPLSELYGRLRPLCVGYAIFIIFQVPVAVAQNLETLMLARFLLGFFGTSALAITPGALADFWGPGGFIVESHLGWRWTAWITMIPASFFGIIALLVLPETYHPVILQRRANHLRKTTGVWAYRSRLDENTPTFRQILTKYLLRPLQMLFLEPILVCMTIYVSLIYGILYLFFVAYPIAFRQVRGWGNEGVAALPFLGILVGVLLGCLVVTVATRLWYAPKVRNGTVVPEDRLPPMILAAFLLPIGLFWFAWTSKPEIAWAPQVIAGAPIGMGILMIWMQGLNYLIDVYLVVANSAISANTLIRSAVSAYPVPGTDHH</sequence>
<dbReference type="EMBL" id="JAPQKO010000005">
    <property type="protein sequence ID" value="KAJ5161769.1"/>
    <property type="molecule type" value="Genomic_DNA"/>
</dbReference>
<protein>
    <submittedName>
        <fullName evidence="7">Major facilitator superfamily domain general substrate transporter</fullName>
    </submittedName>
</protein>
<dbReference type="OrthoDB" id="446368at2759"/>
<dbReference type="FunFam" id="1.20.1250.20:FF:000011">
    <property type="entry name" value="MFS multidrug transporter, putative"/>
    <property type="match status" value="1"/>
</dbReference>
<dbReference type="PANTHER" id="PTHR23502:SF47">
    <property type="entry name" value="MAJOR FACILITATOR SUPERFAMILY (MFS) PROFILE DOMAIN-CONTAINING PROTEIN-RELATED"/>
    <property type="match status" value="1"/>
</dbReference>
<gene>
    <name evidence="7" type="ORF">N7492_007161</name>
</gene>
<name>A0A9W9I0T0_9EURO</name>
<dbReference type="Pfam" id="PF07690">
    <property type="entry name" value="MFS_1"/>
    <property type="match status" value="2"/>
</dbReference>
<keyword evidence="2 6" id="KW-0812">Transmembrane</keyword>
<evidence type="ECO:0000256" key="4">
    <source>
        <dbReference type="ARBA" id="ARBA00023136"/>
    </source>
</evidence>
<comment type="caution">
    <text evidence="7">The sequence shown here is derived from an EMBL/GenBank/DDBJ whole genome shotgun (WGS) entry which is preliminary data.</text>
</comment>
<comment type="subcellular location">
    <subcellularLocation>
        <location evidence="1">Membrane</location>
        <topology evidence="1">Multi-pass membrane protein</topology>
    </subcellularLocation>
</comment>
<reference evidence="7" key="1">
    <citation type="submission" date="2022-11" db="EMBL/GenBank/DDBJ databases">
        <authorList>
            <person name="Petersen C."/>
        </authorList>
    </citation>
    <scope>NUCLEOTIDE SEQUENCE</scope>
    <source>
        <strain evidence="7">IBT 21917</strain>
    </source>
</reference>
<feature type="transmembrane region" description="Helical" evidence="6">
    <location>
        <begin position="190"/>
        <end position="210"/>
    </location>
</feature>
<evidence type="ECO:0000256" key="1">
    <source>
        <dbReference type="ARBA" id="ARBA00004141"/>
    </source>
</evidence>
<feature type="transmembrane region" description="Helical" evidence="6">
    <location>
        <begin position="370"/>
        <end position="390"/>
    </location>
</feature>
<evidence type="ECO:0000256" key="2">
    <source>
        <dbReference type="ARBA" id="ARBA00022692"/>
    </source>
</evidence>
<feature type="compositionally biased region" description="Polar residues" evidence="5">
    <location>
        <begin position="7"/>
        <end position="19"/>
    </location>
</feature>
<dbReference type="AlphaFoldDB" id="A0A9W9I0T0"/>
<feature type="transmembrane region" description="Helical" evidence="6">
    <location>
        <begin position="305"/>
        <end position="325"/>
    </location>
</feature>
<organism evidence="7 8">
    <name type="scientific">Penicillium capsulatum</name>
    <dbReference type="NCBI Taxonomy" id="69766"/>
    <lineage>
        <taxon>Eukaryota</taxon>
        <taxon>Fungi</taxon>
        <taxon>Dikarya</taxon>
        <taxon>Ascomycota</taxon>
        <taxon>Pezizomycotina</taxon>
        <taxon>Eurotiomycetes</taxon>
        <taxon>Eurotiomycetidae</taxon>
        <taxon>Eurotiales</taxon>
        <taxon>Aspergillaceae</taxon>
        <taxon>Penicillium</taxon>
    </lineage>
</organism>
<dbReference type="Proteomes" id="UP001146351">
    <property type="component" value="Unassembled WGS sequence"/>
</dbReference>
<feature type="transmembrane region" description="Helical" evidence="6">
    <location>
        <begin position="345"/>
        <end position="364"/>
    </location>
</feature>
<keyword evidence="3 6" id="KW-1133">Transmembrane helix</keyword>
<evidence type="ECO:0000256" key="3">
    <source>
        <dbReference type="ARBA" id="ARBA00022989"/>
    </source>
</evidence>
<keyword evidence="4 6" id="KW-0472">Membrane</keyword>
<dbReference type="GO" id="GO:0022857">
    <property type="term" value="F:transmembrane transporter activity"/>
    <property type="evidence" value="ECO:0007669"/>
    <property type="project" value="InterPro"/>
</dbReference>
<dbReference type="InterPro" id="IPR036259">
    <property type="entry name" value="MFS_trans_sf"/>
</dbReference>
<evidence type="ECO:0000313" key="7">
    <source>
        <dbReference type="EMBL" id="KAJ5161769.1"/>
    </source>
</evidence>
<keyword evidence="8" id="KW-1185">Reference proteome</keyword>
<dbReference type="GO" id="GO:0005886">
    <property type="term" value="C:plasma membrane"/>
    <property type="evidence" value="ECO:0007669"/>
    <property type="project" value="TreeGrafter"/>
</dbReference>
<accession>A0A9W9I0T0</accession>
<feature type="transmembrane region" description="Helical" evidence="6">
    <location>
        <begin position="150"/>
        <end position="170"/>
    </location>
</feature>
<feature type="transmembrane region" description="Helical" evidence="6">
    <location>
        <begin position="261"/>
        <end position="285"/>
    </location>
</feature>
<feature type="compositionally biased region" description="Basic and acidic residues" evidence="5">
    <location>
        <begin position="21"/>
        <end position="31"/>
    </location>
</feature>
<feature type="region of interest" description="Disordered" evidence="5">
    <location>
        <begin position="1"/>
        <end position="35"/>
    </location>
</feature>
<evidence type="ECO:0000313" key="8">
    <source>
        <dbReference type="Proteomes" id="UP001146351"/>
    </source>
</evidence>
<feature type="transmembrane region" description="Helical" evidence="6">
    <location>
        <begin position="92"/>
        <end position="111"/>
    </location>
</feature>
<dbReference type="Gene3D" id="1.20.1250.20">
    <property type="entry name" value="MFS general substrate transporter like domains"/>
    <property type="match status" value="1"/>
</dbReference>
<dbReference type="PANTHER" id="PTHR23502">
    <property type="entry name" value="MAJOR FACILITATOR SUPERFAMILY"/>
    <property type="match status" value="1"/>
</dbReference>
<dbReference type="InterPro" id="IPR011701">
    <property type="entry name" value="MFS"/>
</dbReference>
<feature type="transmembrane region" description="Helical" evidence="6">
    <location>
        <begin position="123"/>
        <end position="143"/>
    </location>
</feature>
<evidence type="ECO:0000256" key="5">
    <source>
        <dbReference type="SAM" id="MobiDB-lite"/>
    </source>
</evidence>
<dbReference type="SUPFAM" id="SSF103473">
    <property type="entry name" value="MFS general substrate transporter"/>
    <property type="match status" value="1"/>
</dbReference>
<proteinExistence type="predicted"/>
<feature type="transmembrane region" description="Helical" evidence="6">
    <location>
        <begin position="57"/>
        <end position="80"/>
    </location>
</feature>
<evidence type="ECO:0000256" key="6">
    <source>
        <dbReference type="SAM" id="Phobius"/>
    </source>
</evidence>
<reference evidence="7" key="2">
    <citation type="journal article" date="2023" name="IMA Fungus">
        <title>Comparative genomic study of the Penicillium genus elucidates a diverse pangenome and 15 lateral gene transfer events.</title>
        <authorList>
            <person name="Petersen C."/>
            <person name="Sorensen T."/>
            <person name="Nielsen M.R."/>
            <person name="Sondergaard T.E."/>
            <person name="Sorensen J.L."/>
            <person name="Fitzpatrick D.A."/>
            <person name="Frisvad J.C."/>
            <person name="Nielsen K.L."/>
        </authorList>
    </citation>
    <scope>NUCLEOTIDE SEQUENCE</scope>
    <source>
        <strain evidence="7">IBT 21917</strain>
    </source>
</reference>